<sequence>MSCQSLAMFHLFRSNPHSYRAYYRKEWPEYAATSEVDVSPLGMHVVEYANEHRVLL</sequence>
<protein>
    <submittedName>
        <fullName evidence="1">Uncharacterized protein</fullName>
    </submittedName>
</protein>
<dbReference type="Proteomes" id="UP000018144">
    <property type="component" value="Unassembled WGS sequence"/>
</dbReference>
<organism evidence="1 2">
    <name type="scientific">Pyronema omphalodes (strain CBS 100304)</name>
    <name type="common">Pyronema confluens</name>
    <dbReference type="NCBI Taxonomy" id="1076935"/>
    <lineage>
        <taxon>Eukaryota</taxon>
        <taxon>Fungi</taxon>
        <taxon>Dikarya</taxon>
        <taxon>Ascomycota</taxon>
        <taxon>Pezizomycotina</taxon>
        <taxon>Pezizomycetes</taxon>
        <taxon>Pezizales</taxon>
        <taxon>Pyronemataceae</taxon>
        <taxon>Pyronema</taxon>
    </lineage>
</organism>
<evidence type="ECO:0000313" key="2">
    <source>
        <dbReference type="Proteomes" id="UP000018144"/>
    </source>
</evidence>
<evidence type="ECO:0000313" key="1">
    <source>
        <dbReference type="EMBL" id="CCX34627.1"/>
    </source>
</evidence>
<gene>
    <name evidence="1" type="ORF">PCON_04020</name>
</gene>
<proteinExistence type="predicted"/>
<keyword evidence="2" id="KW-1185">Reference proteome</keyword>
<accession>U4LVJ7</accession>
<dbReference type="AlphaFoldDB" id="U4LVJ7"/>
<name>U4LVJ7_PYROM</name>
<dbReference type="EMBL" id="HF936572">
    <property type="protein sequence ID" value="CCX34627.1"/>
    <property type="molecule type" value="Genomic_DNA"/>
</dbReference>
<reference evidence="1 2" key="1">
    <citation type="journal article" date="2013" name="PLoS Genet.">
        <title>The genome and development-dependent transcriptomes of Pyronema confluens: a window into fungal evolution.</title>
        <authorList>
            <person name="Traeger S."/>
            <person name="Altegoer F."/>
            <person name="Freitag M."/>
            <person name="Gabaldon T."/>
            <person name="Kempken F."/>
            <person name="Kumar A."/>
            <person name="Marcet-Houben M."/>
            <person name="Poggeler S."/>
            <person name="Stajich J.E."/>
            <person name="Nowrousian M."/>
        </authorList>
    </citation>
    <scope>NUCLEOTIDE SEQUENCE [LARGE SCALE GENOMIC DNA]</scope>
    <source>
        <strain evidence="2">CBS 100304</strain>
        <tissue evidence="1">Vegetative mycelium</tissue>
    </source>
</reference>